<dbReference type="GO" id="GO:0019185">
    <property type="term" value="C:snRNA-activating protein complex"/>
    <property type="evidence" value="ECO:0007669"/>
    <property type="project" value="TreeGrafter"/>
</dbReference>
<dbReference type="InterPro" id="IPR022042">
    <property type="entry name" value="snRNA-activating_su3"/>
</dbReference>
<comment type="subcellular location">
    <subcellularLocation>
        <location evidence="1">Nucleus</location>
    </subcellularLocation>
</comment>
<dbReference type="Proteomes" id="UP000298030">
    <property type="component" value="Unassembled WGS sequence"/>
</dbReference>
<dbReference type="GO" id="GO:0001006">
    <property type="term" value="F:RNA polymerase III type 3 promoter sequence-specific DNA binding"/>
    <property type="evidence" value="ECO:0007669"/>
    <property type="project" value="TreeGrafter"/>
</dbReference>
<accession>A0A4Y7R787</accession>
<dbReference type="GO" id="GO:0000978">
    <property type="term" value="F:RNA polymerase II cis-regulatory region sequence-specific DNA binding"/>
    <property type="evidence" value="ECO:0007669"/>
    <property type="project" value="TreeGrafter"/>
</dbReference>
<evidence type="ECO:0000313" key="8">
    <source>
        <dbReference type="Proteomes" id="UP000298030"/>
    </source>
</evidence>
<evidence type="ECO:0000256" key="3">
    <source>
        <dbReference type="ARBA" id="ARBA00023015"/>
    </source>
</evidence>
<dbReference type="GO" id="GO:0003681">
    <property type="term" value="F:bent DNA binding"/>
    <property type="evidence" value="ECO:0007669"/>
    <property type="project" value="TreeGrafter"/>
</dbReference>
<gene>
    <name evidence="7" type="ORF">FA13DRAFT_1282956</name>
</gene>
<evidence type="ECO:0000256" key="4">
    <source>
        <dbReference type="ARBA" id="ARBA00023125"/>
    </source>
</evidence>
<keyword evidence="3" id="KW-0805">Transcription regulation</keyword>
<evidence type="ECO:0000256" key="6">
    <source>
        <dbReference type="ARBA" id="ARBA00023242"/>
    </source>
</evidence>
<dbReference type="PANTHER" id="PTHR13421">
    <property type="entry name" value="SNRNA-ACTIVATING PROTEIN COMPLEX SUBUNIT 3"/>
    <property type="match status" value="1"/>
</dbReference>
<evidence type="ECO:0000313" key="7">
    <source>
        <dbReference type="EMBL" id="TEB04501.1"/>
    </source>
</evidence>
<comment type="similarity">
    <text evidence="2">Belongs to the SNAPC3/SRD2 family.</text>
</comment>
<dbReference type="GO" id="GO:0005634">
    <property type="term" value="C:nucleus"/>
    <property type="evidence" value="ECO:0007669"/>
    <property type="project" value="UniProtKB-SubCell"/>
</dbReference>
<proteinExistence type="inferred from homology"/>
<dbReference type="OrthoDB" id="3437960at2759"/>
<organism evidence="7 8">
    <name type="scientific">Coprinellus micaceus</name>
    <name type="common">Glistening ink-cap mushroom</name>
    <name type="synonym">Coprinus micaceus</name>
    <dbReference type="NCBI Taxonomy" id="71717"/>
    <lineage>
        <taxon>Eukaryota</taxon>
        <taxon>Fungi</taxon>
        <taxon>Dikarya</taxon>
        <taxon>Basidiomycota</taxon>
        <taxon>Agaricomycotina</taxon>
        <taxon>Agaricomycetes</taxon>
        <taxon>Agaricomycetidae</taxon>
        <taxon>Agaricales</taxon>
        <taxon>Agaricineae</taxon>
        <taxon>Psathyrellaceae</taxon>
        <taxon>Coprinellus</taxon>
    </lineage>
</organism>
<dbReference type="GO" id="GO:0042796">
    <property type="term" value="P:snRNA transcription by RNA polymerase III"/>
    <property type="evidence" value="ECO:0007669"/>
    <property type="project" value="TreeGrafter"/>
</dbReference>
<keyword evidence="4" id="KW-0238">DNA-binding</keyword>
<keyword evidence="5" id="KW-0804">Transcription</keyword>
<protein>
    <submittedName>
        <fullName evidence="7">Uncharacterized protein</fullName>
    </submittedName>
</protein>
<dbReference type="Pfam" id="PF12251">
    <property type="entry name" value="SNAPC3"/>
    <property type="match status" value="1"/>
</dbReference>
<evidence type="ECO:0000256" key="5">
    <source>
        <dbReference type="ARBA" id="ARBA00023163"/>
    </source>
</evidence>
<dbReference type="GO" id="GO:0042795">
    <property type="term" value="P:snRNA transcription by RNA polymerase II"/>
    <property type="evidence" value="ECO:0007669"/>
    <property type="project" value="TreeGrafter"/>
</dbReference>
<keyword evidence="8" id="KW-1185">Reference proteome</keyword>
<dbReference type="AlphaFoldDB" id="A0A4Y7R787"/>
<sequence>MEPGCAICVENVLTAIARNTQKRYLNHAGAKRATLKPSTSRRTLAETKLSSLSLRLHFPYPVHHAGNCQHFIVVEQVRLCHHSDPVSGYPIALQLTPLYRRCAICATKSRRRGLL</sequence>
<comment type="caution">
    <text evidence="7">The sequence shown here is derived from an EMBL/GenBank/DDBJ whole genome shotgun (WGS) entry which is preliminary data.</text>
</comment>
<dbReference type="EMBL" id="QPFP01000623">
    <property type="protein sequence ID" value="TEB04501.1"/>
    <property type="molecule type" value="Genomic_DNA"/>
</dbReference>
<dbReference type="STRING" id="71717.A0A4Y7R787"/>
<evidence type="ECO:0000256" key="2">
    <source>
        <dbReference type="ARBA" id="ARBA00010410"/>
    </source>
</evidence>
<keyword evidence="6" id="KW-0539">Nucleus</keyword>
<dbReference type="GO" id="GO:0001046">
    <property type="term" value="F:core promoter sequence-specific DNA binding"/>
    <property type="evidence" value="ECO:0007669"/>
    <property type="project" value="TreeGrafter"/>
</dbReference>
<name>A0A4Y7R787_COPMI</name>
<dbReference type="PANTHER" id="PTHR13421:SF16">
    <property type="entry name" value="SNRNA-ACTIVATING PROTEIN COMPLEX SUBUNIT 3"/>
    <property type="match status" value="1"/>
</dbReference>
<reference evidence="7 8" key="1">
    <citation type="journal article" date="2019" name="Nat. Ecol. Evol.">
        <title>Megaphylogeny resolves global patterns of mushroom evolution.</title>
        <authorList>
            <person name="Varga T."/>
            <person name="Krizsan K."/>
            <person name="Foldi C."/>
            <person name="Dima B."/>
            <person name="Sanchez-Garcia M."/>
            <person name="Sanchez-Ramirez S."/>
            <person name="Szollosi G.J."/>
            <person name="Szarkandi J.G."/>
            <person name="Papp V."/>
            <person name="Albert L."/>
            <person name="Andreopoulos W."/>
            <person name="Angelini C."/>
            <person name="Antonin V."/>
            <person name="Barry K.W."/>
            <person name="Bougher N.L."/>
            <person name="Buchanan P."/>
            <person name="Buyck B."/>
            <person name="Bense V."/>
            <person name="Catcheside P."/>
            <person name="Chovatia M."/>
            <person name="Cooper J."/>
            <person name="Damon W."/>
            <person name="Desjardin D."/>
            <person name="Finy P."/>
            <person name="Geml J."/>
            <person name="Haridas S."/>
            <person name="Hughes K."/>
            <person name="Justo A."/>
            <person name="Karasinski D."/>
            <person name="Kautmanova I."/>
            <person name="Kiss B."/>
            <person name="Kocsube S."/>
            <person name="Kotiranta H."/>
            <person name="LaButti K.M."/>
            <person name="Lechner B.E."/>
            <person name="Liimatainen K."/>
            <person name="Lipzen A."/>
            <person name="Lukacs Z."/>
            <person name="Mihaltcheva S."/>
            <person name="Morgado L.N."/>
            <person name="Niskanen T."/>
            <person name="Noordeloos M.E."/>
            <person name="Ohm R.A."/>
            <person name="Ortiz-Santana B."/>
            <person name="Ovrebo C."/>
            <person name="Racz N."/>
            <person name="Riley R."/>
            <person name="Savchenko A."/>
            <person name="Shiryaev A."/>
            <person name="Soop K."/>
            <person name="Spirin V."/>
            <person name="Szebenyi C."/>
            <person name="Tomsovsky M."/>
            <person name="Tulloss R.E."/>
            <person name="Uehling J."/>
            <person name="Grigoriev I.V."/>
            <person name="Vagvolgyi C."/>
            <person name="Papp T."/>
            <person name="Martin F.M."/>
            <person name="Miettinen O."/>
            <person name="Hibbett D.S."/>
            <person name="Nagy L.G."/>
        </authorList>
    </citation>
    <scope>NUCLEOTIDE SEQUENCE [LARGE SCALE GENOMIC DNA]</scope>
    <source>
        <strain evidence="7 8">FP101781</strain>
    </source>
</reference>
<evidence type="ECO:0000256" key="1">
    <source>
        <dbReference type="ARBA" id="ARBA00004123"/>
    </source>
</evidence>